<dbReference type="Proteomes" id="UP001148838">
    <property type="component" value="Unassembled WGS sequence"/>
</dbReference>
<evidence type="ECO:0000313" key="1">
    <source>
        <dbReference type="EMBL" id="KAJ4432688.1"/>
    </source>
</evidence>
<keyword evidence="2" id="KW-1185">Reference proteome</keyword>
<reference evidence="1 2" key="1">
    <citation type="journal article" date="2022" name="Allergy">
        <title>Genome assembly and annotation of Periplaneta americana reveal a comprehensive cockroach allergen profile.</title>
        <authorList>
            <person name="Wang L."/>
            <person name="Xiong Q."/>
            <person name="Saelim N."/>
            <person name="Wang L."/>
            <person name="Nong W."/>
            <person name="Wan A.T."/>
            <person name="Shi M."/>
            <person name="Liu X."/>
            <person name="Cao Q."/>
            <person name="Hui J.H.L."/>
            <person name="Sookrung N."/>
            <person name="Leung T.F."/>
            <person name="Tungtrongchitr A."/>
            <person name="Tsui S.K.W."/>
        </authorList>
    </citation>
    <scope>NUCLEOTIDE SEQUENCE [LARGE SCALE GENOMIC DNA]</scope>
    <source>
        <strain evidence="1">PWHHKU_190912</strain>
    </source>
</reference>
<name>A0ABQ8SEZ5_PERAM</name>
<protein>
    <submittedName>
        <fullName evidence="1">Uncharacterized protein</fullName>
    </submittedName>
</protein>
<accession>A0ABQ8SEZ5</accession>
<organism evidence="1 2">
    <name type="scientific">Periplaneta americana</name>
    <name type="common">American cockroach</name>
    <name type="synonym">Blatta americana</name>
    <dbReference type="NCBI Taxonomy" id="6978"/>
    <lineage>
        <taxon>Eukaryota</taxon>
        <taxon>Metazoa</taxon>
        <taxon>Ecdysozoa</taxon>
        <taxon>Arthropoda</taxon>
        <taxon>Hexapoda</taxon>
        <taxon>Insecta</taxon>
        <taxon>Pterygota</taxon>
        <taxon>Neoptera</taxon>
        <taxon>Polyneoptera</taxon>
        <taxon>Dictyoptera</taxon>
        <taxon>Blattodea</taxon>
        <taxon>Blattoidea</taxon>
        <taxon>Blattidae</taxon>
        <taxon>Blattinae</taxon>
        <taxon>Periplaneta</taxon>
    </lineage>
</organism>
<evidence type="ECO:0000313" key="2">
    <source>
        <dbReference type="Proteomes" id="UP001148838"/>
    </source>
</evidence>
<proteinExistence type="predicted"/>
<dbReference type="EMBL" id="JAJSOF020000029">
    <property type="protein sequence ID" value="KAJ4432688.1"/>
    <property type="molecule type" value="Genomic_DNA"/>
</dbReference>
<sequence length="138" mass="15325">MSPGSNTESYPAFAHIGLRENPGKNLNQAICPDRESNPGHLVSRSDALTVTPQVWMELVIPRCYLERWEGIDLYLFPGGNRATHLGGNRATPPVIARWYLAKSGREFAIGLLEIRFEVGDNLDENPSVNQPSGNRTHD</sequence>
<gene>
    <name evidence="1" type="ORF">ANN_21311</name>
</gene>
<comment type="caution">
    <text evidence="1">The sequence shown here is derived from an EMBL/GenBank/DDBJ whole genome shotgun (WGS) entry which is preliminary data.</text>
</comment>